<accession>A0A2S8FGS3</accession>
<sequence length="73" mass="7628">MNRLFFILAAVCLLAGSGCCHHIGASPCNNPTSVSAPPPAVQGGPGSAQVTYPYYTTRGPRDFLDPAPFDIGY</sequence>
<reference evidence="2 3" key="1">
    <citation type="submission" date="2018-02" db="EMBL/GenBank/DDBJ databases">
        <title>Comparative genomes isolates from brazilian mangrove.</title>
        <authorList>
            <person name="Araujo J.E."/>
            <person name="Taketani R.G."/>
            <person name="Silva M.C.P."/>
            <person name="Loureco M.V."/>
            <person name="Andreote F.D."/>
        </authorList>
    </citation>
    <scope>NUCLEOTIDE SEQUENCE [LARGE SCALE GENOMIC DNA]</scope>
    <source>
        <strain evidence="2 3">HEX-2 MGV</strain>
    </source>
</reference>
<comment type="caution">
    <text evidence="2">The sequence shown here is derived from an EMBL/GenBank/DDBJ whole genome shotgun (WGS) entry which is preliminary data.</text>
</comment>
<dbReference type="RefSeq" id="WP_105354149.1">
    <property type="nucleotide sequence ID" value="NZ_PUIA01000037.1"/>
</dbReference>
<feature type="chain" id="PRO_5015572817" description="Membrane or secreted protein" evidence="1">
    <location>
        <begin position="23"/>
        <end position="73"/>
    </location>
</feature>
<keyword evidence="1" id="KW-0732">Signal</keyword>
<dbReference type="PROSITE" id="PS51257">
    <property type="entry name" value="PROKAR_LIPOPROTEIN"/>
    <property type="match status" value="1"/>
</dbReference>
<proteinExistence type="predicted"/>
<feature type="signal peptide" evidence="1">
    <location>
        <begin position="1"/>
        <end position="22"/>
    </location>
</feature>
<gene>
    <name evidence="2" type="ORF">C5Y96_13530</name>
</gene>
<organism evidence="2 3">
    <name type="scientific">Blastopirellula marina</name>
    <dbReference type="NCBI Taxonomy" id="124"/>
    <lineage>
        <taxon>Bacteria</taxon>
        <taxon>Pseudomonadati</taxon>
        <taxon>Planctomycetota</taxon>
        <taxon>Planctomycetia</taxon>
        <taxon>Pirellulales</taxon>
        <taxon>Pirellulaceae</taxon>
        <taxon>Blastopirellula</taxon>
    </lineage>
</organism>
<evidence type="ECO:0000313" key="3">
    <source>
        <dbReference type="Proteomes" id="UP000240009"/>
    </source>
</evidence>
<evidence type="ECO:0000313" key="2">
    <source>
        <dbReference type="EMBL" id="PQO31356.1"/>
    </source>
</evidence>
<name>A0A2S8FGS3_9BACT</name>
<dbReference type="OrthoDB" id="291485at2"/>
<evidence type="ECO:0008006" key="4">
    <source>
        <dbReference type="Google" id="ProtNLM"/>
    </source>
</evidence>
<dbReference type="EMBL" id="PUIA01000037">
    <property type="protein sequence ID" value="PQO31356.1"/>
    <property type="molecule type" value="Genomic_DNA"/>
</dbReference>
<dbReference type="Proteomes" id="UP000240009">
    <property type="component" value="Unassembled WGS sequence"/>
</dbReference>
<dbReference type="AlphaFoldDB" id="A0A2S8FGS3"/>
<evidence type="ECO:0000256" key="1">
    <source>
        <dbReference type="SAM" id="SignalP"/>
    </source>
</evidence>
<protein>
    <recommendedName>
        <fullName evidence="4">Membrane or secreted protein</fullName>
    </recommendedName>
</protein>